<dbReference type="PRINTS" id="PR00344">
    <property type="entry name" value="BCTRLSENSOR"/>
</dbReference>
<dbReference type="Gene3D" id="3.30.565.10">
    <property type="entry name" value="Histidine kinase-like ATPase, C-terminal domain"/>
    <property type="match status" value="1"/>
</dbReference>
<name>A0ABQ1E275_9FIRM</name>
<feature type="domain" description="Histidine kinase" evidence="10">
    <location>
        <begin position="196"/>
        <end position="418"/>
    </location>
</feature>
<evidence type="ECO:0000256" key="7">
    <source>
        <dbReference type="ARBA" id="ARBA00023012"/>
    </source>
</evidence>
<dbReference type="InterPro" id="IPR001789">
    <property type="entry name" value="Sig_transdc_resp-reg_receiver"/>
</dbReference>
<evidence type="ECO:0000256" key="8">
    <source>
        <dbReference type="ARBA" id="ARBA00024867"/>
    </source>
</evidence>
<dbReference type="InterPro" id="IPR003661">
    <property type="entry name" value="HisK_dim/P_dom"/>
</dbReference>
<dbReference type="Pfam" id="PF00512">
    <property type="entry name" value="HisKA"/>
    <property type="match status" value="1"/>
</dbReference>
<keyword evidence="7" id="KW-0902">Two-component regulatory system</keyword>
<evidence type="ECO:0000256" key="2">
    <source>
        <dbReference type="ARBA" id="ARBA00012438"/>
    </source>
</evidence>
<feature type="modified residue" description="4-aspartylphosphate" evidence="9">
    <location>
        <position position="497"/>
    </location>
</feature>
<comment type="function">
    <text evidence="8">May play the central regulatory role in sporulation. It may be an element of the effector pathway responsible for the activation of sporulation genes in response to nutritional stress. Spo0A may act in concert with spo0H (a sigma factor) to control the expression of some genes that are critical to the sporulation process.</text>
</comment>
<dbReference type="PANTHER" id="PTHR43047:SF72">
    <property type="entry name" value="OSMOSENSING HISTIDINE PROTEIN KINASE SLN1"/>
    <property type="match status" value="1"/>
</dbReference>
<keyword evidence="6" id="KW-0418">Kinase</keyword>
<evidence type="ECO:0000259" key="10">
    <source>
        <dbReference type="PROSITE" id="PS50109"/>
    </source>
</evidence>
<dbReference type="SMART" id="SM00388">
    <property type="entry name" value="HisKA"/>
    <property type="match status" value="1"/>
</dbReference>
<dbReference type="CDD" id="cd17546">
    <property type="entry name" value="REC_hyHK_CKI1_RcsC-like"/>
    <property type="match status" value="1"/>
</dbReference>
<dbReference type="EC" id="2.7.13.3" evidence="2"/>
<dbReference type="EMBL" id="BLYJ01000033">
    <property type="protein sequence ID" value="GFO89070.1"/>
    <property type="molecule type" value="Genomic_DNA"/>
</dbReference>
<feature type="domain" description="Response regulatory" evidence="11">
    <location>
        <begin position="445"/>
        <end position="566"/>
    </location>
</feature>
<sequence>MTGEGMHITDWLEMLGEHFPLVVTGCAEALLAVVLLCAALRNRGQCADKKRSALRRADEILLYNMDRQSNDVCLIMRQYDLLPLCAAGDMQSLLGVTFEQLRQDVMLLADALEDGQNGVSVWKKYRAWDGAQPFETVLRTKNGEWVQLNVTRGEDDGYDLFCFSRTTGLCGRMEQYEERLAKIEEESRSKTTFLSRMSHEIRTPMNGIIGMLTLAENHLEANAPAMQYLTKVDELSDHMLALINDILDMSRIEAGKVELENKVFSLRELGDRLYDMFAKNLDSRGIRYEVNFDGVAVDYVLGDELRISQIIINFLSNAVKFTSEGEIIVTFRQMMLRNGVADMMIRVHDTGIGMQPAFISRIFRPFEQETVGTSRKYGGTGLGMAITDQLVKLMGGEIVVESQPGRGSDFSVYLHLPVAEKPAEPAAEPSRASAEENADAFRGRRILLVEDNEINAMIMVEVLQEMGAEIEKAENGQIAVDMFADHPENYYDFILMDVQMPVMDGRTAARTIRAMERPDAKSILIFALSADAFVEDERLSVESGMNGHYAKPVDFQALQRNIGKFLQRRERRS</sequence>
<dbReference type="SUPFAM" id="SSF55874">
    <property type="entry name" value="ATPase domain of HSP90 chaperone/DNA topoisomerase II/histidine kinase"/>
    <property type="match status" value="1"/>
</dbReference>
<comment type="caution">
    <text evidence="12">The sequence shown here is derived from an EMBL/GenBank/DDBJ whole genome shotgun (WGS) entry which is preliminary data.</text>
</comment>
<dbReference type="Pfam" id="PF00072">
    <property type="entry name" value="Response_reg"/>
    <property type="match status" value="1"/>
</dbReference>
<dbReference type="Gene3D" id="1.10.287.130">
    <property type="match status" value="1"/>
</dbReference>
<keyword evidence="13" id="KW-1185">Reference proteome</keyword>
<comment type="catalytic activity">
    <reaction evidence="1">
        <text>ATP + protein L-histidine = ADP + protein N-phospho-L-histidine.</text>
        <dbReference type="EC" id="2.7.13.3"/>
    </reaction>
</comment>
<dbReference type="InterPro" id="IPR036097">
    <property type="entry name" value="HisK_dim/P_sf"/>
</dbReference>
<dbReference type="CDD" id="cd00082">
    <property type="entry name" value="HisKA"/>
    <property type="match status" value="1"/>
</dbReference>
<dbReference type="Pfam" id="PF02518">
    <property type="entry name" value="HATPase_c"/>
    <property type="match status" value="1"/>
</dbReference>
<keyword evidence="4 9" id="KW-0597">Phosphoprotein</keyword>
<dbReference type="SMART" id="SM00387">
    <property type="entry name" value="HATPase_c"/>
    <property type="match status" value="1"/>
</dbReference>
<evidence type="ECO:0000313" key="12">
    <source>
        <dbReference type="EMBL" id="GFO89070.1"/>
    </source>
</evidence>
<dbReference type="SUPFAM" id="SSF47384">
    <property type="entry name" value="Homodimeric domain of signal transducing histidine kinase"/>
    <property type="match status" value="1"/>
</dbReference>
<dbReference type="InterPro" id="IPR011006">
    <property type="entry name" value="CheY-like_superfamily"/>
</dbReference>
<dbReference type="PROSITE" id="PS50110">
    <property type="entry name" value="RESPONSE_REGULATORY"/>
    <property type="match status" value="1"/>
</dbReference>
<evidence type="ECO:0000256" key="9">
    <source>
        <dbReference type="PROSITE-ProRule" id="PRU00169"/>
    </source>
</evidence>
<proteinExistence type="predicted"/>
<dbReference type="InterPro" id="IPR036890">
    <property type="entry name" value="HATPase_C_sf"/>
</dbReference>
<dbReference type="InterPro" id="IPR004358">
    <property type="entry name" value="Sig_transdc_His_kin-like_C"/>
</dbReference>
<evidence type="ECO:0000256" key="4">
    <source>
        <dbReference type="ARBA" id="ARBA00022553"/>
    </source>
</evidence>
<accession>A0ABQ1E275</accession>
<dbReference type="PANTHER" id="PTHR43047">
    <property type="entry name" value="TWO-COMPONENT HISTIDINE PROTEIN KINASE"/>
    <property type="match status" value="1"/>
</dbReference>
<dbReference type="Proteomes" id="UP000620147">
    <property type="component" value="Unassembled WGS sequence"/>
</dbReference>
<dbReference type="CDD" id="cd16922">
    <property type="entry name" value="HATPase_EvgS-ArcB-TorS-like"/>
    <property type="match status" value="1"/>
</dbReference>
<evidence type="ECO:0000256" key="6">
    <source>
        <dbReference type="ARBA" id="ARBA00022777"/>
    </source>
</evidence>
<evidence type="ECO:0000256" key="3">
    <source>
        <dbReference type="ARBA" id="ARBA00018672"/>
    </source>
</evidence>
<organism evidence="12 13">
    <name type="scientific">Butyricicoccus faecihominis</name>
    <dbReference type="NCBI Taxonomy" id="1712515"/>
    <lineage>
        <taxon>Bacteria</taxon>
        <taxon>Bacillati</taxon>
        <taxon>Bacillota</taxon>
        <taxon>Clostridia</taxon>
        <taxon>Eubacteriales</taxon>
        <taxon>Butyricicoccaceae</taxon>
        <taxon>Butyricicoccus</taxon>
    </lineage>
</organism>
<dbReference type="SMART" id="SM00448">
    <property type="entry name" value="REC"/>
    <property type="match status" value="1"/>
</dbReference>
<dbReference type="Gene3D" id="3.40.50.2300">
    <property type="match status" value="1"/>
</dbReference>
<evidence type="ECO:0000256" key="1">
    <source>
        <dbReference type="ARBA" id="ARBA00000085"/>
    </source>
</evidence>
<dbReference type="PROSITE" id="PS50109">
    <property type="entry name" value="HIS_KIN"/>
    <property type="match status" value="1"/>
</dbReference>
<evidence type="ECO:0000313" key="13">
    <source>
        <dbReference type="Proteomes" id="UP000620147"/>
    </source>
</evidence>
<dbReference type="InterPro" id="IPR005467">
    <property type="entry name" value="His_kinase_dom"/>
</dbReference>
<dbReference type="SUPFAM" id="SSF52172">
    <property type="entry name" value="CheY-like"/>
    <property type="match status" value="1"/>
</dbReference>
<evidence type="ECO:0000256" key="5">
    <source>
        <dbReference type="ARBA" id="ARBA00022679"/>
    </source>
</evidence>
<protein>
    <recommendedName>
        <fullName evidence="3">Stage 0 sporulation protein A homolog</fullName>
        <ecNumber evidence="2">2.7.13.3</ecNumber>
    </recommendedName>
</protein>
<gene>
    <name evidence="12" type="ORF">BUFA31_22340</name>
</gene>
<reference evidence="12 13" key="1">
    <citation type="submission" date="2020-06" db="EMBL/GenBank/DDBJ databases">
        <title>Characterization of fructooligosaccharide metabolism and fructooligosaccharide-degrading enzymes in human commensal butyrate producers.</title>
        <authorList>
            <person name="Tanno H."/>
            <person name="Fujii T."/>
            <person name="Hirano K."/>
            <person name="Maeno S."/>
            <person name="Tonozuka T."/>
            <person name="Sakamoto M."/>
            <person name="Ohkuma M."/>
            <person name="Tochio T."/>
            <person name="Endo A."/>
        </authorList>
    </citation>
    <scope>NUCLEOTIDE SEQUENCE [LARGE SCALE GENOMIC DNA]</scope>
    <source>
        <strain evidence="12 13">JCM 31056</strain>
    </source>
</reference>
<keyword evidence="5" id="KW-0808">Transferase</keyword>
<dbReference type="InterPro" id="IPR003594">
    <property type="entry name" value="HATPase_dom"/>
</dbReference>
<evidence type="ECO:0000259" key="11">
    <source>
        <dbReference type="PROSITE" id="PS50110"/>
    </source>
</evidence>